<protein>
    <submittedName>
        <fullName evidence="2">Methyl-coenzyme M reductase D subunit McrD</fullName>
    </submittedName>
    <submittedName>
        <fullName evidence="3">Methyl-coenzyme M reductase subunit D</fullName>
    </submittedName>
</protein>
<keyword evidence="4" id="KW-1185">Reference proteome</keyword>
<dbReference type="GO" id="GO:0015948">
    <property type="term" value="P:methanogenesis"/>
    <property type="evidence" value="ECO:0007669"/>
    <property type="project" value="UniProtKB-KW"/>
</dbReference>
<sequence length="151" mass="17408">MDIEIFPHRILGTDTTEKLLNDLESLDSVKRTVIQGPRLPPQDDIDRIYGDRRIIVVNGEKIELKVKTGRIFVELYEETGIEEIRDICSEHINTGFDINTSKSQYIRKQRTVTDNMKYGDSTEIPDELIGISDQRSKFKDHVSILRKDSGE</sequence>
<dbReference type="NCBIfam" id="TIGR03260">
    <property type="entry name" value="met_CoM_red_D"/>
    <property type="match status" value="1"/>
</dbReference>
<gene>
    <name evidence="3" type="ORF">SAMN02910297_00059</name>
    <name evidence="2" type="ORF">YLM1_1382</name>
</gene>
<reference evidence="2 4" key="1">
    <citation type="journal article" date="2016" name="Genome Announc.">
        <title>Draft Genome Sequence of the Rumen Methanogen Methanobrevibacter olleyae YLM1.</title>
        <authorList>
            <person name="Kelly W.J."/>
            <person name="Li D."/>
            <person name="Lambie S.C."/>
            <person name="Cox F."/>
            <person name="Attwood G.T."/>
            <person name="Altermann E."/>
            <person name="Leahy S.C."/>
        </authorList>
    </citation>
    <scope>NUCLEOTIDE SEQUENCE [LARGE SCALE GENOMIC DNA]</scope>
    <source>
        <strain evidence="2 4">YLM1</strain>
    </source>
</reference>
<evidence type="ECO:0000313" key="4">
    <source>
        <dbReference type="Proteomes" id="UP000066376"/>
    </source>
</evidence>
<reference evidence="3" key="3">
    <citation type="submission" date="2016-10" db="EMBL/GenBank/DDBJ databases">
        <authorList>
            <person name="de Groot N.N."/>
        </authorList>
    </citation>
    <scope>NUCLEOTIDE SEQUENCE [LARGE SCALE GENOMIC DNA]</scope>
    <source>
        <strain evidence="3">DSM 16632</strain>
    </source>
</reference>
<name>A0A126R1V0_METOL</name>
<dbReference type="PIRSF" id="PIRSF005636">
    <property type="entry name" value="McrD"/>
    <property type="match status" value="1"/>
</dbReference>
<dbReference type="KEGG" id="mol:YLM1_1382"/>
<proteinExistence type="predicted"/>
<dbReference type="Pfam" id="PF02505">
    <property type="entry name" value="MCR_D"/>
    <property type="match status" value="1"/>
</dbReference>
<reference evidence="4" key="2">
    <citation type="submission" date="2016-02" db="EMBL/GenBank/DDBJ databases">
        <title>The draft genome sequence of the rumen methanogen Methanobrevibacter olleyae YLM1.</title>
        <authorList>
            <consortium name="New Zealand Agricultural Greenhouse Gas Research Centre/Pastoral Greenhouse Gas Research Consortium"/>
            <person name="Kelly W.J."/>
            <person name="Li D."/>
            <person name="Lambie S.C."/>
            <person name="Attwood G.T."/>
            <person name="Altermann E."/>
            <person name="Leahy S.C."/>
        </authorList>
    </citation>
    <scope>NUCLEOTIDE SEQUENCE [LARGE SCALE GENOMIC DNA]</scope>
    <source>
        <strain evidence="4">YLM1</strain>
    </source>
</reference>
<accession>A0A126R1V0</accession>
<dbReference type="EMBL" id="FOTL01000001">
    <property type="protein sequence ID" value="SFL15865.1"/>
    <property type="molecule type" value="Genomic_DNA"/>
</dbReference>
<evidence type="ECO:0000313" key="3">
    <source>
        <dbReference type="EMBL" id="SFL15865.1"/>
    </source>
</evidence>
<dbReference type="InterPro" id="IPR003901">
    <property type="entry name" value="Me_CoM_Rdtase_D"/>
</dbReference>
<dbReference type="STRING" id="294671.YLM1_1382"/>
<dbReference type="GeneID" id="28489692"/>
<organism evidence="2 4">
    <name type="scientific">Methanobrevibacter olleyae</name>
    <dbReference type="NCBI Taxonomy" id="294671"/>
    <lineage>
        <taxon>Archaea</taxon>
        <taxon>Methanobacteriati</taxon>
        <taxon>Methanobacteriota</taxon>
        <taxon>Methanomada group</taxon>
        <taxon>Methanobacteria</taxon>
        <taxon>Methanobacteriales</taxon>
        <taxon>Methanobacteriaceae</taxon>
        <taxon>Methanobrevibacter</taxon>
    </lineage>
</organism>
<dbReference type="Proteomes" id="UP000183442">
    <property type="component" value="Unassembled WGS sequence"/>
</dbReference>
<dbReference type="Proteomes" id="UP000066376">
    <property type="component" value="Chromosome"/>
</dbReference>
<evidence type="ECO:0000256" key="1">
    <source>
        <dbReference type="ARBA" id="ARBA00022994"/>
    </source>
</evidence>
<dbReference type="RefSeq" id="WP_067147716.1">
    <property type="nucleotide sequence ID" value="NZ_CP014265.1"/>
</dbReference>
<dbReference type="AlphaFoldDB" id="A0A126R1V0"/>
<dbReference type="EMBL" id="CP014265">
    <property type="protein sequence ID" value="AMK15939.1"/>
    <property type="molecule type" value="Genomic_DNA"/>
</dbReference>
<dbReference type="PATRIC" id="fig|294671.3.peg.1442"/>
<reference evidence="5" key="4">
    <citation type="submission" date="2016-10" db="EMBL/GenBank/DDBJ databases">
        <authorList>
            <person name="Varghese N."/>
        </authorList>
    </citation>
    <scope>NUCLEOTIDE SEQUENCE [LARGE SCALE GENOMIC DNA]</scope>
    <source>
        <strain evidence="5">DSM 16632</strain>
    </source>
</reference>
<keyword evidence="1" id="KW-0484">Methanogenesis</keyword>
<evidence type="ECO:0000313" key="5">
    <source>
        <dbReference type="Proteomes" id="UP000183442"/>
    </source>
</evidence>
<evidence type="ECO:0000313" key="2">
    <source>
        <dbReference type="EMBL" id="AMK15939.1"/>
    </source>
</evidence>
<dbReference type="OrthoDB" id="109281at2157"/>